<sequence>MLTKETLTKRQQDNVVRWIARSYYPINKVEFTKFSQDKKTGTYLLSIKLNNNNNLVTTIAINDLKDFDEEYGTLGLSPVSRFEFMKREDRLEDYQQIDISNIKKDYLGGK</sequence>
<evidence type="ECO:0000313" key="2">
    <source>
        <dbReference type="Proteomes" id="UP000077317"/>
    </source>
</evidence>
<gene>
    <name evidence="1" type="ORF">A0O21_04845</name>
</gene>
<evidence type="ECO:0000313" key="1">
    <source>
        <dbReference type="EMBL" id="AND80432.1"/>
    </source>
</evidence>
<keyword evidence="2" id="KW-1185">Reference proteome</keyword>
<name>A0A172QAI6_9STRE</name>
<dbReference type="AlphaFoldDB" id="A0A172QAI6"/>
<dbReference type="EMBL" id="CP014699">
    <property type="protein sequence ID" value="AND80432.1"/>
    <property type="molecule type" value="Genomic_DNA"/>
</dbReference>
<dbReference type="Proteomes" id="UP000077317">
    <property type="component" value="Chromosome"/>
</dbReference>
<reference evidence="1 2" key="1">
    <citation type="journal article" date="2016" name="Int. J. Syst. Evol. Microbiol.">
        <title>Streptococcuspantholopis sp. nov., isolated from faeces of the Tibetan antelope (Pantholops hodgsonii).</title>
        <authorList>
            <person name="Bai X."/>
            <person name="Xiong Y."/>
            <person name="Lu S."/>
            <person name="Jin D."/>
            <person name="Lai X."/>
            <person name="Yang J."/>
            <person name="Niu L."/>
            <person name="Hu S."/>
            <person name="Meng X."/>
            <person name="Pu J."/>
            <person name="Ye C."/>
            <person name="Xu J."/>
        </authorList>
    </citation>
    <scope>NUCLEOTIDE SEQUENCE [LARGE SCALE GENOMIC DNA]</scope>
    <source>
        <strain evidence="1 2">TA 26</strain>
    </source>
</reference>
<accession>A0A172QAI6</accession>
<dbReference type="KEGG" id="spat:A0O21_04845"/>
<protein>
    <submittedName>
        <fullName evidence="1">Uncharacterized protein</fullName>
    </submittedName>
</protein>
<proteinExistence type="predicted"/>
<organism evidence="1 2">
    <name type="scientific">Streptococcus pantholopis</name>
    <dbReference type="NCBI Taxonomy" id="1811193"/>
    <lineage>
        <taxon>Bacteria</taxon>
        <taxon>Bacillati</taxon>
        <taxon>Bacillota</taxon>
        <taxon>Bacilli</taxon>
        <taxon>Lactobacillales</taxon>
        <taxon>Streptococcaceae</taxon>
        <taxon>Streptococcus</taxon>
    </lineage>
</organism>
<dbReference type="STRING" id="1811193.A0O21_04845"/>
<dbReference type="OrthoDB" id="2226109at2"/>
<reference evidence="2" key="2">
    <citation type="submission" date="2016-03" db="EMBL/GenBank/DDBJ databases">
        <title>Streptococcus antelopensis sp. nov., isolated from the feces of the Tibetan antelope (Pantholops hodgsonii) in Hoh Xil National Nature Reserve, Qinghai, China.</title>
        <authorList>
            <person name="Bai X."/>
        </authorList>
    </citation>
    <scope>NUCLEOTIDE SEQUENCE [LARGE SCALE GENOMIC DNA]</scope>
    <source>
        <strain evidence="2">TA 26</strain>
    </source>
</reference>